<organism evidence="2 4">
    <name type="scientific">Mucilaginibacter rubeus</name>
    <dbReference type="NCBI Taxonomy" id="2027860"/>
    <lineage>
        <taxon>Bacteria</taxon>
        <taxon>Pseudomonadati</taxon>
        <taxon>Bacteroidota</taxon>
        <taxon>Sphingobacteriia</taxon>
        <taxon>Sphingobacteriales</taxon>
        <taxon>Sphingobacteriaceae</taxon>
        <taxon>Mucilaginibacter</taxon>
    </lineage>
</organism>
<dbReference type="EMBL" id="CP071880">
    <property type="protein sequence ID" value="QTE50239.1"/>
    <property type="molecule type" value="Genomic_DNA"/>
</dbReference>
<dbReference type="Pfam" id="PF20130">
    <property type="entry name" value="DUF6520"/>
    <property type="match status" value="1"/>
</dbReference>
<evidence type="ECO:0000313" key="2">
    <source>
        <dbReference type="EMBL" id="QEM07209.1"/>
    </source>
</evidence>
<protein>
    <recommendedName>
        <fullName evidence="6">Secreted protein</fullName>
    </recommendedName>
</protein>
<dbReference type="Proteomes" id="UP000663940">
    <property type="component" value="Chromosome"/>
</dbReference>
<accession>A0AAE6JJT2</accession>
<proteinExistence type="predicted"/>
<reference evidence="3 5" key="2">
    <citation type="submission" date="2021-03" db="EMBL/GenBank/DDBJ databases">
        <title>Mucilaginibacter strains isolated from gold and copper mining confer multi heavy-metal resistance.</title>
        <authorList>
            <person name="Li Y."/>
        </authorList>
    </citation>
    <scope>NUCLEOTIDE SEQUENCE [LARGE SCALE GENOMIC DNA]</scope>
    <source>
        <strain evidence="3 5">P2-4</strain>
    </source>
</reference>
<evidence type="ECO:0000313" key="4">
    <source>
        <dbReference type="Proteomes" id="UP000250557"/>
    </source>
</evidence>
<name>A0AAE6JJT2_9SPHI</name>
<dbReference type="AlphaFoldDB" id="A0AAE6JJT2"/>
<keyword evidence="5" id="KW-1185">Reference proteome</keyword>
<dbReference type="RefSeq" id="WP_112653084.1">
    <property type="nucleotide sequence ID" value="NZ_CP043451.1"/>
</dbReference>
<dbReference type="InterPro" id="IPR045391">
    <property type="entry name" value="DUF6520"/>
</dbReference>
<evidence type="ECO:0000313" key="5">
    <source>
        <dbReference type="Proteomes" id="UP000663940"/>
    </source>
</evidence>
<evidence type="ECO:0008006" key="6">
    <source>
        <dbReference type="Google" id="ProtNLM"/>
    </source>
</evidence>
<keyword evidence="1" id="KW-0732">Signal</keyword>
<feature type="signal peptide" evidence="1">
    <location>
        <begin position="1"/>
        <end position="22"/>
    </location>
</feature>
<dbReference type="EMBL" id="CP043451">
    <property type="protein sequence ID" value="QEM07209.1"/>
    <property type="molecule type" value="Genomic_DNA"/>
</dbReference>
<evidence type="ECO:0000313" key="3">
    <source>
        <dbReference type="EMBL" id="QTE50239.1"/>
    </source>
</evidence>
<feature type="chain" id="PRO_5042139100" description="Secreted protein" evidence="1">
    <location>
        <begin position="23"/>
        <end position="95"/>
    </location>
</feature>
<evidence type="ECO:0000256" key="1">
    <source>
        <dbReference type="SAM" id="SignalP"/>
    </source>
</evidence>
<dbReference type="Proteomes" id="UP000250557">
    <property type="component" value="Chromosome"/>
</dbReference>
<sequence>MKKIKMGLMALAAVSSIGSAFAFSPTAKPNALTYYAVSTENPSQPNSFFWTTTQPADKDCTAGSVGICTIVTNTAPTNNVVPSTHTSESDKGIYR</sequence>
<gene>
    <name evidence="2" type="ORF">DIU31_028295</name>
    <name evidence="3" type="ORF">J3L21_32715</name>
</gene>
<reference evidence="2 4" key="1">
    <citation type="submission" date="2019-08" db="EMBL/GenBank/DDBJ databases">
        <title>Comparative genome analysis confer to the adaptation heavy metal polluted environment.</title>
        <authorList>
            <person name="Li Y."/>
        </authorList>
    </citation>
    <scope>NUCLEOTIDE SEQUENCE [LARGE SCALE GENOMIC DNA]</scope>
    <source>
        <strain evidence="2 4">P2</strain>
    </source>
</reference>